<dbReference type="OrthoDB" id="21018at2759"/>
<comment type="caution">
    <text evidence="1">The sequence shown here is derived from an EMBL/GenBank/DDBJ whole genome shotgun (WGS) entry which is preliminary data.</text>
</comment>
<dbReference type="STRING" id="429701.A0A2G9HU81"/>
<dbReference type="GO" id="GO:0072354">
    <property type="term" value="F:histone H3T3 kinase activity"/>
    <property type="evidence" value="ECO:0007669"/>
    <property type="project" value="TreeGrafter"/>
</dbReference>
<dbReference type="GO" id="GO:0005634">
    <property type="term" value="C:nucleus"/>
    <property type="evidence" value="ECO:0007669"/>
    <property type="project" value="TreeGrafter"/>
</dbReference>
<organism evidence="1 2">
    <name type="scientific">Handroanthus impetiginosus</name>
    <dbReference type="NCBI Taxonomy" id="429701"/>
    <lineage>
        <taxon>Eukaryota</taxon>
        <taxon>Viridiplantae</taxon>
        <taxon>Streptophyta</taxon>
        <taxon>Embryophyta</taxon>
        <taxon>Tracheophyta</taxon>
        <taxon>Spermatophyta</taxon>
        <taxon>Magnoliopsida</taxon>
        <taxon>eudicotyledons</taxon>
        <taxon>Gunneridae</taxon>
        <taxon>Pentapetalae</taxon>
        <taxon>asterids</taxon>
        <taxon>lamiids</taxon>
        <taxon>Lamiales</taxon>
        <taxon>Bignoniaceae</taxon>
        <taxon>Crescentiina</taxon>
        <taxon>Tabebuia alliance</taxon>
        <taxon>Handroanthus</taxon>
    </lineage>
</organism>
<dbReference type="GO" id="GO:0000278">
    <property type="term" value="P:mitotic cell cycle"/>
    <property type="evidence" value="ECO:0007669"/>
    <property type="project" value="TreeGrafter"/>
</dbReference>
<keyword evidence="2" id="KW-1185">Reference proteome</keyword>
<gene>
    <name evidence="1" type="ORF">CDL12_06241</name>
</gene>
<protein>
    <submittedName>
        <fullName evidence="1">Non-specific serine/threonine protein kinase</fullName>
        <ecNumber evidence="1">2.7.11.1</ecNumber>
    </submittedName>
</protein>
<dbReference type="PANTHER" id="PTHR24419:SF18">
    <property type="entry name" value="SERINE_THREONINE-PROTEIN KINASE HASPIN"/>
    <property type="match status" value="1"/>
</dbReference>
<sequence>MNYKSGKEAWLYMSLTQLDIGLNTFHNYDCRDLKLCQECYDSALISAWEAWDAENESDNDNPKVYPVDQEVVSSGKLFSFKNTVLRILTSFCLGILMKQGFCYVTLALAIAEAAYESEHRDLHWFSYLNSIPLQQVVLNYFHLLIILKEGEHTVKAGMFCHFAVHS</sequence>
<dbReference type="EMBL" id="NKXS01001010">
    <property type="protein sequence ID" value="PIN21064.1"/>
    <property type="molecule type" value="Genomic_DNA"/>
</dbReference>
<dbReference type="AlphaFoldDB" id="A0A2G9HU81"/>
<evidence type="ECO:0000313" key="2">
    <source>
        <dbReference type="Proteomes" id="UP000231279"/>
    </source>
</evidence>
<accession>A0A2G9HU81</accession>
<dbReference type="EC" id="2.7.11.1" evidence="1"/>
<keyword evidence="1" id="KW-0418">Kinase</keyword>
<dbReference type="Proteomes" id="UP000231279">
    <property type="component" value="Unassembled WGS sequence"/>
</dbReference>
<dbReference type="GO" id="GO:0035556">
    <property type="term" value="P:intracellular signal transduction"/>
    <property type="evidence" value="ECO:0007669"/>
    <property type="project" value="TreeGrafter"/>
</dbReference>
<keyword evidence="1" id="KW-0723">Serine/threonine-protein kinase</keyword>
<dbReference type="Gene3D" id="3.30.200.20">
    <property type="entry name" value="Phosphorylase Kinase, domain 1"/>
    <property type="match status" value="1"/>
</dbReference>
<name>A0A2G9HU81_9LAMI</name>
<evidence type="ECO:0000313" key="1">
    <source>
        <dbReference type="EMBL" id="PIN21064.1"/>
    </source>
</evidence>
<reference evidence="2" key="1">
    <citation type="journal article" date="2018" name="Gigascience">
        <title>Genome assembly of the Pink Ipe (Handroanthus impetiginosus, Bignoniaceae), a highly valued, ecologically keystone Neotropical timber forest tree.</title>
        <authorList>
            <person name="Silva-Junior O.B."/>
            <person name="Grattapaglia D."/>
            <person name="Novaes E."/>
            <person name="Collevatti R.G."/>
        </authorList>
    </citation>
    <scope>NUCLEOTIDE SEQUENCE [LARGE SCALE GENOMIC DNA]</scope>
    <source>
        <strain evidence="2">cv. UFG-1</strain>
    </source>
</reference>
<dbReference type="GO" id="GO:0005737">
    <property type="term" value="C:cytoplasm"/>
    <property type="evidence" value="ECO:0007669"/>
    <property type="project" value="TreeGrafter"/>
</dbReference>
<proteinExistence type="predicted"/>
<dbReference type="PANTHER" id="PTHR24419">
    <property type="entry name" value="INTERLEUKIN-1 RECEPTOR-ASSOCIATED KINASE"/>
    <property type="match status" value="1"/>
</dbReference>
<keyword evidence="1" id="KW-0808">Transferase</keyword>